<comment type="caution">
    <text evidence="6">The sequence shown here is derived from an EMBL/GenBank/DDBJ whole genome shotgun (WGS) entry which is preliminary data.</text>
</comment>
<evidence type="ECO:0000313" key="7">
    <source>
        <dbReference type="Proteomes" id="UP001214854"/>
    </source>
</evidence>
<evidence type="ECO:0000256" key="3">
    <source>
        <dbReference type="ARBA" id="ARBA00022755"/>
    </source>
</evidence>
<feature type="site" description="Raises pKa of active site His" evidence="4">
    <location>
        <position position="150"/>
    </location>
</feature>
<dbReference type="CDD" id="cd08645">
    <property type="entry name" value="FMT_core_GART"/>
    <property type="match status" value="1"/>
</dbReference>
<comment type="function">
    <text evidence="4">Catalyzes the transfer of a formyl group from 10-formyltetrahydrofolate to 5-phospho-ribosyl-glycinamide (GAR), producing 5-phospho-ribosyl-N-formylglycinamide (FGAR) and tetrahydrofolate.</text>
</comment>
<dbReference type="Gene3D" id="3.40.50.170">
    <property type="entry name" value="Formyl transferase, N-terminal domain"/>
    <property type="match status" value="1"/>
</dbReference>
<feature type="binding site" evidence="4">
    <location>
        <position position="70"/>
    </location>
    <ligand>
        <name>(6R)-10-formyltetrahydrofolate</name>
        <dbReference type="ChEBI" id="CHEBI:195366"/>
    </ligand>
</feature>
<feature type="binding site" evidence="4">
    <location>
        <begin position="16"/>
        <end position="18"/>
    </location>
    <ligand>
        <name>N(1)-(5-phospho-beta-D-ribosyl)glycinamide</name>
        <dbReference type="ChEBI" id="CHEBI:143788"/>
    </ligand>
</feature>
<dbReference type="EMBL" id="JAQQKX010000001">
    <property type="protein sequence ID" value="MDC7681676.1"/>
    <property type="molecule type" value="Genomic_DNA"/>
</dbReference>
<dbReference type="EC" id="2.1.2.2" evidence="4"/>
<keyword evidence="7" id="KW-1185">Reference proteome</keyword>
<dbReference type="PANTHER" id="PTHR43369">
    <property type="entry name" value="PHOSPHORIBOSYLGLYCINAMIDE FORMYLTRANSFERASE"/>
    <property type="match status" value="1"/>
</dbReference>
<dbReference type="InterPro" id="IPR002376">
    <property type="entry name" value="Formyl_transf_N"/>
</dbReference>
<feature type="domain" description="Formyl transferase N-terminal" evidence="5">
    <location>
        <begin position="7"/>
        <end position="186"/>
    </location>
</feature>
<dbReference type="Pfam" id="PF00551">
    <property type="entry name" value="Formyl_trans_N"/>
    <property type="match status" value="1"/>
</dbReference>
<evidence type="ECO:0000256" key="4">
    <source>
        <dbReference type="HAMAP-Rule" id="MF_01930"/>
    </source>
</evidence>
<gene>
    <name evidence="4 6" type="primary">purN</name>
    <name evidence="6" type="ORF">PQU92_00160</name>
</gene>
<reference evidence="6 7" key="1">
    <citation type="submission" date="2023-01" db="EMBL/GenBank/DDBJ databases">
        <title>Novel species of the genus Asticcacaulis isolated from rivers.</title>
        <authorList>
            <person name="Lu H."/>
        </authorList>
    </citation>
    <scope>NUCLEOTIDE SEQUENCE [LARGE SCALE GENOMIC DNA]</scope>
    <source>
        <strain evidence="6 7">BYS171W</strain>
    </source>
</reference>
<dbReference type="SUPFAM" id="SSF53328">
    <property type="entry name" value="Formyltransferase"/>
    <property type="match status" value="1"/>
</dbReference>
<evidence type="ECO:0000256" key="2">
    <source>
        <dbReference type="ARBA" id="ARBA00022679"/>
    </source>
</evidence>
<organism evidence="6 7">
    <name type="scientific">Asticcacaulis aquaticus</name>
    <dbReference type="NCBI Taxonomy" id="2984212"/>
    <lineage>
        <taxon>Bacteria</taxon>
        <taxon>Pseudomonadati</taxon>
        <taxon>Pseudomonadota</taxon>
        <taxon>Alphaproteobacteria</taxon>
        <taxon>Caulobacterales</taxon>
        <taxon>Caulobacteraceae</taxon>
        <taxon>Asticcacaulis</taxon>
    </lineage>
</organism>
<proteinExistence type="inferred from homology"/>
<dbReference type="HAMAP" id="MF_01930">
    <property type="entry name" value="PurN"/>
    <property type="match status" value="1"/>
</dbReference>
<feature type="binding site" evidence="4">
    <location>
        <position position="112"/>
    </location>
    <ligand>
        <name>(6R)-10-formyltetrahydrofolate</name>
        <dbReference type="ChEBI" id="CHEBI:195366"/>
    </ligand>
</feature>
<evidence type="ECO:0000313" key="6">
    <source>
        <dbReference type="EMBL" id="MDC7681676.1"/>
    </source>
</evidence>
<name>A0ABT5HNN0_9CAUL</name>
<dbReference type="PANTHER" id="PTHR43369:SF2">
    <property type="entry name" value="PHOSPHORIBOSYLGLYCINAMIDE FORMYLTRANSFERASE"/>
    <property type="match status" value="1"/>
</dbReference>
<comment type="similarity">
    <text evidence="4">Belongs to the GART family.</text>
</comment>
<comment type="pathway">
    <text evidence="1 4">Purine metabolism; IMP biosynthesis via de novo pathway; N(2)-formyl-N(1)-(5-phospho-D-ribosyl)glycinamide from N(1)-(5-phospho-D-ribosyl)glycinamide (10-formyl THF route): step 1/1.</text>
</comment>
<keyword evidence="2 4" id="KW-0808">Transferase</keyword>
<dbReference type="Proteomes" id="UP001214854">
    <property type="component" value="Unassembled WGS sequence"/>
</dbReference>
<protein>
    <recommendedName>
        <fullName evidence="4">Phosphoribosylglycinamide formyltransferase</fullName>
        <ecNumber evidence="4">2.1.2.2</ecNumber>
    </recommendedName>
    <alternativeName>
        <fullName evidence="4">5'-phosphoribosylglycinamide transformylase</fullName>
    </alternativeName>
    <alternativeName>
        <fullName evidence="4">GAR transformylase</fullName>
        <shortName evidence="4">GART</shortName>
    </alternativeName>
</protein>
<feature type="active site" description="Proton donor" evidence="4">
    <location>
        <position position="114"/>
    </location>
</feature>
<keyword evidence="3 4" id="KW-0658">Purine biosynthesis</keyword>
<dbReference type="NCBIfam" id="TIGR00639">
    <property type="entry name" value="PurN"/>
    <property type="match status" value="1"/>
</dbReference>
<dbReference type="InterPro" id="IPR004607">
    <property type="entry name" value="GART"/>
</dbReference>
<dbReference type="GO" id="GO:0004644">
    <property type="term" value="F:phosphoribosylglycinamide formyltransferase activity"/>
    <property type="evidence" value="ECO:0007669"/>
    <property type="project" value="UniProtKB-EC"/>
</dbReference>
<comment type="catalytic activity">
    <reaction evidence="4">
        <text>N(1)-(5-phospho-beta-D-ribosyl)glycinamide + (6R)-10-formyltetrahydrofolate = N(2)-formyl-N(1)-(5-phospho-beta-D-ribosyl)glycinamide + (6S)-5,6,7,8-tetrahydrofolate + H(+)</text>
        <dbReference type="Rhea" id="RHEA:15053"/>
        <dbReference type="ChEBI" id="CHEBI:15378"/>
        <dbReference type="ChEBI" id="CHEBI:57453"/>
        <dbReference type="ChEBI" id="CHEBI:143788"/>
        <dbReference type="ChEBI" id="CHEBI:147286"/>
        <dbReference type="ChEBI" id="CHEBI:195366"/>
        <dbReference type="EC" id="2.1.2.2"/>
    </reaction>
</comment>
<dbReference type="InterPro" id="IPR036477">
    <property type="entry name" value="Formyl_transf_N_sf"/>
</dbReference>
<evidence type="ECO:0000259" key="5">
    <source>
        <dbReference type="Pfam" id="PF00551"/>
    </source>
</evidence>
<feature type="binding site" evidence="4">
    <location>
        <begin position="95"/>
        <end position="98"/>
    </location>
    <ligand>
        <name>(6R)-10-formyltetrahydrofolate</name>
        <dbReference type="ChEBI" id="CHEBI:195366"/>
    </ligand>
</feature>
<sequence length="194" mass="21027">MTSPKTKTAIFISGRGSNMVALVEASKAADFPADFALVVSNDPTAAGLEWAASQGIDTLAVDHKTYGKDREAHERAIDAELRARGIEFICLAGYMRILTPWLVEQWSGKMINIHPSLLPKYKGLHTHERAIEAGDAEGGCSIHWVSPGVDDGDVIAQARVPILDGDTPDALAARVLKEEHKLYAATVRQILTKK</sequence>
<dbReference type="RefSeq" id="WP_272746187.1">
    <property type="nucleotide sequence ID" value="NZ_JAQQKX010000001.1"/>
</dbReference>
<accession>A0ABT5HNN0</accession>
<evidence type="ECO:0000256" key="1">
    <source>
        <dbReference type="ARBA" id="ARBA00005054"/>
    </source>
</evidence>